<evidence type="ECO:0000313" key="1">
    <source>
        <dbReference type="EMBL" id="MEQ2201946.1"/>
    </source>
</evidence>
<evidence type="ECO:0000313" key="2">
    <source>
        <dbReference type="Proteomes" id="UP001434883"/>
    </source>
</evidence>
<gene>
    <name evidence="1" type="ORF">XENOCAPTIV_021117</name>
</gene>
<dbReference type="EMBL" id="JAHRIN010029806">
    <property type="protein sequence ID" value="MEQ2201946.1"/>
    <property type="molecule type" value="Genomic_DNA"/>
</dbReference>
<proteinExistence type="predicted"/>
<keyword evidence="2" id="KW-1185">Reference proteome</keyword>
<protein>
    <submittedName>
        <fullName evidence="1">Uncharacterized protein</fullName>
    </submittedName>
</protein>
<organism evidence="1 2">
    <name type="scientific">Xenoophorus captivus</name>
    <dbReference type="NCBI Taxonomy" id="1517983"/>
    <lineage>
        <taxon>Eukaryota</taxon>
        <taxon>Metazoa</taxon>
        <taxon>Chordata</taxon>
        <taxon>Craniata</taxon>
        <taxon>Vertebrata</taxon>
        <taxon>Euteleostomi</taxon>
        <taxon>Actinopterygii</taxon>
        <taxon>Neopterygii</taxon>
        <taxon>Teleostei</taxon>
        <taxon>Neoteleostei</taxon>
        <taxon>Acanthomorphata</taxon>
        <taxon>Ovalentaria</taxon>
        <taxon>Atherinomorphae</taxon>
        <taxon>Cyprinodontiformes</taxon>
        <taxon>Goodeidae</taxon>
        <taxon>Xenoophorus</taxon>
    </lineage>
</organism>
<accession>A0ABV0R1F6</accession>
<dbReference type="Proteomes" id="UP001434883">
    <property type="component" value="Unassembled WGS sequence"/>
</dbReference>
<reference evidence="1 2" key="1">
    <citation type="submission" date="2021-06" db="EMBL/GenBank/DDBJ databases">
        <authorList>
            <person name="Palmer J.M."/>
        </authorList>
    </citation>
    <scope>NUCLEOTIDE SEQUENCE [LARGE SCALE GENOMIC DNA]</scope>
    <source>
        <strain evidence="1 2">XC_2019</strain>
        <tissue evidence="1">Muscle</tissue>
    </source>
</reference>
<name>A0ABV0R1F6_9TELE</name>
<sequence>MMQDNCTTVQPPWFNVPLKFCYYTFGQWGAVLWKLRVNRWLGLSSLTCRPVLLGIEQERWIPVEQFSSVTVMNSNTNLTTTRRPPSPRCFNISNFLHILNLILPFTWCSRLSGVESRDYRLYS</sequence>
<comment type="caution">
    <text evidence="1">The sequence shown here is derived from an EMBL/GenBank/DDBJ whole genome shotgun (WGS) entry which is preliminary data.</text>
</comment>